<protein>
    <submittedName>
        <fullName evidence="1">Protein Smg</fullName>
    </submittedName>
</protein>
<evidence type="ECO:0000313" key="1">
    <source>
        <dbReference type="EMBL" id="STM17781.1"/>
    </source>
</evidence>
<dbReference type="Pfam" id="PF04361">
    <property type="entry name" value="DUF494"/>
    <property type="match status" value="1"/>
</dbReference>
<name>A0A377D9X4_ECOLX</name>
<dbReference type="EMBL" id="UGFC01000006">
    <property type="protein sequence ID" value="STM17781.1"/>
    <property type="molecule type" value="Genomic_DNA"/>
</dbReference>
<sequence length="105" mass="12334">MFDVLMYLFETYIHTEAELRVDQDKLEQDLTDAGFDREDIYNALLWLEKLADYQEGLAEPMQLASDPLSMRIYTLKSVKGWMPAVVVFCFSLSKFRCLTLKPVKW</sequence>
<evidence type="ECO:0000313" key="2">
    <source>
        <dbReference type="Proteomes" id="UP000254174"/>
    </source>
</evidence>
<gene>
    <name evidence="1" type="primary">smg_2</name>
    <name evidence="1" type="ORF">NCTC7922_04022</name>
</gene>
<dbReference type="PANTHER" id="PTHR38692">
    <property type="entry name" value="PROTEIN SMG"/>
    <property type="match status" value="1"/>
</dbReference>
<accession>A0A377D9X4</accession>
<proteinExistence type="predicted"/>
<dbReference type="AlphaFoldDB" id="A0A377D9X4"/>
<dbReference type="Proteomes" id="UP000254174">
    <property type="component" value="Unassembled WGS sequence"/>
</dbReference>
<dbReference type="PANTHER" id="PTHR38692:SF1">
    <property type="entry name" value="PROTEIN SMG"/>
    <property type="match status" value="1"/>
</dbReference>
<dbReference type="InterPro" id="IPR007456">
    <property type="entry name" value="Smg"/>
</dbReference>
<reference evidence="1 2" key="1">
    <citation type="submission" date="2018-06" db="EMBL/GenBank/DDBJ databases">
        <authorList>
            <consortium name="Pathogen Informatics"/>
            <person name="Doyle S."/>
        </authorList>
    </citation>
    <scope>NUCLEOTIDE SEQUENCE [LARGE SCALE GENOMIC DNA]</scope>
    <source>
        <strain evidence="1 2">NCTC7922</strain>
    </source>
</reference>
<organism evidence="1 2">
    <name type="scientific">Escherichia coli</name>
    <dbReference type="NCBI Taxonomy" id="562"/>
    <lineage>
        <taxon>Bacteria</taxon>
        <taxon>Pseudomonadati</taxon>
        <taxon>Pseudomonadota</taxon>
        <taxon>Gammaproteobacteria</taxon>
        <taxon>Enterobacterales</taxon>
        <taxon>Enterobacteriaceae</taxon>
        <taxon>Escherichia</taxon>
    </lineage>
</organism>